<dbReference type="EMBL" id="LGVV01000011">
    <property type="protein sequence ID" value="KNX42155.1"/>
    <property type="molecule type" value="Genomic_DNA"/>
</dbReference>
<keyword evidence="3" id="KW-1185">Reference proteome</keyword>
<dbReference type="RefSeq" id="WP_050662117.1">
    <property type="nucleotide sequence ID" value="NZ_CP118494.1"/>
</dbReference>
<dbReference type="AlphaFoldDB" id="A0A0L6CWX0"/>
<comment type="caution">
    <text evidence="2">The sequence shown here is derived from an EMBL/GenBank/DDBJ whole genome shotgun (WGS) entry which is preliminary data.</text>
</comment>
<proteinExistence type="predicted"/>
<name>A0A0L6CWX0_9RHOB</name>
<reference evidence="3" key="1">
    <citation type="submission" date="2015-07" db="EMBL/GenBank/DDBJ databases">
        <title>Draft Genome Sequence of Roseovarius tolerans EL-164, a producer of N-Acylated Alanine Methyl Esters (NAMEs).</title>
        <authorList>
            <person name="Voget S."/>
            <person name="Bruns H."/>
            <person name="Wagner-Doebler I."/>
            <person name="Schulz S."/>
            <person name="Daniel R."/>
        </authorList>
    </citation>
    <scope>NUCLEOTIDE SEQUENCE [LARGE SCALE GENOMIC DNA]</scope>
    <source>
        <strain evidence="3">EL-164</strain>
    </source>
</reference>
<gene>
    <name evidence="2" type="ORF">ROTO_11950</name>
</gene>
<protein>
    <recommendedName>
        <fullName evidence="4">DUF3108 domain-containing protein</fullName>
    </recommendedName>
</protein>
<evidence type="ECO:0000256" key="1">
    <source>
        <dbReference type="SAM" id="SignalP"/>
    </source>
</evidence>
<feature type="chain" id="PRO_5005562910" description="DUF3108 domain-containing protein" evidence="1">
    <location>
        <begin position="23"/>
        <end position="226"/>
    </location>
</feature>
<accession>A0A0L6CWX0</accession>
<dbReference type="Proteomes" id="UP000037046">
    <property type="component" value="Unassembled WGS sequence"/>
</dbReference>
<dbReference type="PATRIC" id="fig|74031.6.peg.1222"/>
<sequence>MMKRVALVLGLALTMTAGPGLATSVDGEATYDLLFRDGTLDPVSRDHTLVYQREVTNTLNPDAAARDSGEIGLRIEQAEDMEMVRLEFRRDGKHRGMGSFPASVGNPMIMVFYESVVRDMAETAGGSPFYIRNRVKDALVQPSEVVPGTAMVNGEEVATRTIRMRPFEGDPNVDRMMGFGALELSVTMSEAVPGWYLSLVAEAPAPDGAGLMYRSSLQFDAEEVLQ</sequence>
<evidence type="ECO:0008006" key="4">
    <source>
        <dbReference type="Google" id="ProtNLM"/>
    </source>
</evidence>
<keyword evidence="1" id="KW-0732">Signal</keyword>
<evidence type="ECO:0000313" key="2">
    <source>
        <dbReference type="EMBL" id="KNX42155.1"/>
    </source>
</evidence>
<evidence type="ECO:0000313" key="3">
    <source>
        <dbReference type="Proteomes" id="UP000037046"/>
    </source>
</evidence>
<feature type="signal peptide" evidence="1">
    <location>
        <begin position="1"/>
        <end position="22"/>
    </location>
</feature>
<dbReference type="STRING" id="74031.SAMN04488077_101143"/>
<organism evidence="2 3">
    <name type="scientific">Roseovarius tolerans</name>
    <dbReference type="NCBI Taxonomy" id="74031"/>
    <lineage>
        <taxon>Bacteria</taxon>
        <taxon>Pseudomonadati</taxon>
        <taxon>Pseudomonadota</taxon>
        <taxon>Alphaproteobacteria</taxon>
        <taxon>Rhodobacterales</taxon>
        <taxon>Roseobacteraceae</taxon>
        <taxon>Roseovarius</taxon>
    </lineage>
</organism>